<proteinExistence type="predicted"/>
<dbReference type="HOGENOM" id="CLU_000288_125_7_1"/>
<organism evidence="2 3">
    <name type="scientific">Pseudocercospora fijiensis (strain CIRAD86)</name>
    <name type="common">Black leaf streak disease fungus</name>
    <name type="synonym">Mycosphaerella fijiensis</name>
    <dbReference type="NCBI Taxonomy" id="383855"/>
    <lineage>
        <taxon>Eukaryota</taxon>
        <taxon>Fungi</taxon>
        <taxon>Dikarya</taxon>
        <taxon>Ascomycota</taxon>
        <taxon>Pezizomycotina</taxon>
        <taxon>Dothideomycetes</taxon>
        <taxon>Dothideomycetidae</taxon>
        <taxon>Mycosphaerellales</taxon>
        <taxon>Mycosphaerellaceae</taxon>
        <taxon>Pseudocercospora</taxon>
    </lineage>
</organism>
<dbReference type="Pfam" id="PF25000">
    <property type="entry name" value="DUF7779"/>
    <property type="match status" value="1"/>
</dbReference>
<dbReference type="KEGG" id="pfj:MYCFIDRAFT_135445"/>
<dbReference type="Gene3D" id="1.25.40.10">
    <property type="entry name" value="Tetratricopeptide repeat domain"/>
    <property type="match status" value="1"/>
</dbReference>
<evidence type="ECO:0000259" key="1">
    <source>
        <dbReference type="Pfam" id="PF25000"/>
    </source>
</evidence>
<dbReference type="InterPro" id="IPR056681">
    <property type="entry name" value="DUF7779"/>
</dbReference>
<name>M3AKF5_PSEFD</name>
<feature type="domain" description="DUF7779" evidence="1">
    <location>
        <begin position="424"/>
        <end position="512"/>
    </location>
</feature>
<dbReference type="eggNOG" id="ENOG502SI89">
    <property type="taxonomic scope" value="Eukaryota"/>
</dbReference>
<dbReference type="InterPro" id="IPR011990">
    <property type="entry name" value="TPR-like_helical_dom_sf"/>
</dbReference>
<dbReference type="Proteomes" id="UP000016932">
    <property type="component" value="Unassembled WGS sequence"/>
</dbReference>
<dbReference type="OrthoDB" id="3938393at2759"/>
<dbReference type="InterPro" id="IPR027417">
    <property type="entry name" value="P-loop_NTPase"/>
</dbReference>
<accession>M3AKF5</accession>
<dbReference type="PANTHER" id="PTHR35205">
    <property type="entry name" value="NB-ARC AND TPR DOMAIN PROTEIN"/>
    <property type="match status" value="1"/>
</dbReference>
<dbReference type="STRING" id="383855.M3AKF5"/>
<dbReference type="SUPFAM" id="SSF48452">
    <property type="entry name" value="TPR-like"/>
    <property type="match status" value="1"/>
</dbReference>
<dbReference type="PANTHER" id="PTHR35205:SF1">
    <property type="entry name" value="ZU5 DOMAIN-CONTAINING PROTEIN"/>
    <property type="match status" value="1"/>
</dbReference>
<evidence type="ECO:0000313" key="2">
    <source>
        <dbReference type="EMBL" id="EME85066.1"/>
    </source>
</evidence>
<sequence length="887" mass="100853">MVLGGLSILTFGADSLNRDTFFTTQWRAMVWSCERSLEPDDLEQTKKRTTWMEVQGHITQMTEQHTTTSEAHEIALVIPTLHHVQMLTVFFESEMGPPLKAELLWGVLGLLLSLTLEDSKALNQIPRMIKSIGYKAEAFHERSNTLQTVPDHMKEACFEMHVQLIKFFTSAVKCIRGEQIGSRYESADPRNEINNDDQWINLDKQYSSLNQELLEILTRVEKVAAIRSSTQAVGRLSLDEDQPAPRRTQYVVLPPSRPRRFFDRVDVFAKMDQVLGDASSSSSSTFQSRIGSKWLIIYDNVESSETLLPFWPETSHGKAVITTRNSSLAYAFVTSGIEVKTWDAQTGSEFLLFLLKRDIGKDLQTEGLSAFELSQKLSGHALGLSQMAGLIHRRSSSISEFLNMYLKNPKRAHTSELQALWDLSFKSLDNDSATLLGTLCFLTPDAIPQSLFELGDGSDLPEELEFITDEFAFIEAVEPLLEIALVARDRDTRTFSIHRLVQRQFRYHLTPEARQKAFQNAVALVYSAFPKEDDKIGQLFAQWPQCNLCLPHIVALSERFQEERRASKNFRADATFCKLLYLCETYDLQLLRSLCKVNELAVESLEASNETSDFRASILSYQANMCENIGDPKQSISLNKQAYEIRLQEVPKREGLISGFENNLGLAYGSANDHVTAKTWFEKSRERDIAFAKERNEPLTWDTNTKVNLSRCLIYLNEPLEAQALLDEAVTALKRTEPREWAVLAYAFFTQGVLHRSQKNFEAAEASSIEAQNTWFEGDETRSHRFNGACIYKIGVVCLDQGKVEAAIKHLRESLDVTKFNKDLMPVEHARSLFKLSEALTQDNHDGGAEAERLRNEAEVFLRKMDPGASAFDTEYAYDRHVPLYWR</sequence>
<dbReference type="RefSeq" id="XP_007925557.1">
    <property type="nucleotide sequence ID" value="XM_007927366.1"/>
</dbReference>
<dbReference type="GeneID" id="19330981"/>
<evidence type="ECO:0000313" key="3">
    <source>
        <dbReference type="Proteomes" id="UP000016932"/>
    </source>
</evidence>
<dbReference type="Gene3D" id="3.40.50.300">
    <property type="entry name" value="P-loop containing nucleotide triphosphate hydrolases"/>
    <property type="match status" value="1"/>
</dbReference>
<gene>
    <name evidence="2" type="ORF">MYCFIDRAFT_135445</name>
</gene>
<protein>
    <recommendedName>
        <fullName evidence="1">DUF7779 domain-containing protein</fullName>
    </recommendedName>
</protein>
<reference evidence="2 3" key="1">
    <citation type="journal article" date="2012" name="PLoS Pathog.">
        <title>Diverse lifestyles and strategies of plant pathogenesis encoded in the genomes of eighteen Dothideomycetes fungi.</title>
        <authorList>
            <person name="Ohm R.A."/>
            <person name="Feau N."/>
            <person name="Henrissat B."/>
            <person name="Schoch C.L."/>
            <person name="Horwitz B.A."/>
            <person name="Barry K.W."/>
            <person name="Condon B.J."/>
            <person name="Copeland A.C."/>
            <person name="Dhillon B."/>
            <person name="Glaser F."/>
            <person name="Hesse C.N."/>
            <person name="Kosti I."/>
            <person name="LaButti K."/>
            <person name="Lindquist E.A."/>
            <person name="Lucas S."/>
            <person name="Salamov A.A."/>
            <person name="Bradshaw R.E."/>
            <person name="Ciuffetti L."/>
            <person name="Hamelin R.C."/>
            <person name="Kema G.H.J."/>
            <person name="Lawrence C."/>
            <person name="Scott J.A."/>
            <person name="Spatafora J.W."/>
            <person name="Turgeon B.G."/>
            <person name="de Wit P.J.G.M."/>
            <person name="Zhong S."/>
            <person name="Goodwin S.B."/>
            <person name="Grigoriev I.V."/>
        </authorList>
    </citation>
    <scope>NUCLEOTIDE SEQUENCE [LARGE SCALE GENOMIC DNA]</scope>
    <source>
        <strain evidence="2 3">CIRAD86</strain>
    </source>
</reference>
<keyword evidence="3" id="KW-1185">Reference proteome</keyword>
<dbReference type="EMBL" id="KB446557">
    <property type="protein sequence ID" value="EME85066.1"/>
    <property type="molecule type" value="Genomic_DNA"/>
</dbReference>
<dbReference type="AlphaFoldDB" id="M3AKF5"/>
<dbReference type="VEuPathDB" id="FungiDB:MYCFIDRAFT_135445"/>